<dbReference type="InterPro" id="IPR020846">
    <property type="entry name" value="MFS_dom"/>
</dbReference>
<reference evidence="7" key="1">
    <citation type="journal article" date="2021" name="Nat. Commun.">
        <title>Genetic determinants of endophytism in the Arabidopsis root mycobiome.</title>
        <authorList>
            <person name="Mesny F."/>
            <person name="Miyauchi S."/>
            <person name="Thiergart T."/>
            <person name="Pickel B."/>
            <person name="Atanasova L."/>
            <person name="Karlsson M."/>
            <person name="Huettel B."/>
            <person name="Barry K.W."/>
            <person name="Haridas S."/>
            <person name="Chen C."/>
            <person name="Bauer D."/>
            <person name="Andreopoulos W."/>
            <person name="Pangilinan J."/>
            <person name="LaButti K."/>
            <person name="Riley R."/>
            <person name="Lipzen A."/>
            <person name="Clum A."/>
            <person name="Drula E."/>
            <person name="Henrissat B."/>
            <person name="Kohler A."/>
            <person name="Grigoriev I.V."/>
            <person name="Martin F.M."/>
            <person name="Hacquard S."/>
        </authorList>
    </citation>
    <scope>NUCLEOTIDE SEQUENCE</scope>
    <source>
        <strain evidence="7">MPI-CAGE-AT-0021</strain>
    </source>
</reference>
<evidence type="ECO:0000256" key="1">
    <source>
        <dbReference type="ARBA" id="ARBA00004141"/>
    </source>
</evidence>
<comment type="caution">
    <text evidence="7">The sequence shown here is derived from an EMBL/GenBank/DDBJ whole genome shotgun (WGS) entry which is preliminary data.</text>
</comment>
<dbReference type="Pfam" id="PF07690">
    <property type="entry name" value="MFS_1"/>
    <property type="match status" value="1"/>
</dbReference>
<feature type="transmembrane region" description="Helical" evidence="5">
    <location>
        <begin position="188"/>
        <end position="208"/>
    </location>
</feature>
<dbReference type="InterPro" id="IPR050327">
    <property type="entry name" value="Proton-linked_MCT"/>
</dbReference>
<evidence type="ECO:0000256" key="2">
    <source>
        <dbReference type="ARBA" id="ARBA00006727"/>
    </source>
</evidence>
<keyword evidence="3" id="KW-0325">Glycoprotein</keyword>
<feature type="transmembrane region" description="Helical" evidence="5">
    <location>
        <begin position="102"/>
        <end position="123"/>
    </location>
</feature>
<feature type="compositionally biased region" description="Basic and acidic residues" evidence="4">
    <location>
        <begin position="1"/>
        <end position="11"/>
    </location>
</feature>
<evidence type="ECO:0000256" key="5">
    <source>
        <dbReference type="SAM" id="Phobius"/>
    </source>
</evidence>
<protein>
    <submittedName>
        <fullName evidence="7">Riboflavin transporter MCH5</fullName>
    </submittedName>
</protein>
<keyword evidence="5" id="KW-0472">Membrane</keyword>
<feature type="transmembrane region" description="Helical" evidence="5">
    <location>
        <begin position="417"/>
        <end position="437"/>
    </location>
</feature>
<feature type="transmembrane region" description="Helical" evidence="5">
    <location>
        <begin position="220"/>
        <end position="242"/>
    </location>
</feature>
<evidence type="ECO:0000259" key="6">
    <source>
        <dbReference type="PROSITE" id="PS50850"/>
    </source>
</evidence>
<keyword evidence="8" id="KW-1185">Reference proteome</keyword>
<keyword evidence="5" id="KW-1133">Transmembrane helix</keyword>
<sequence>MPEPTLKKDIIESGSSTPPQNIPPTPHELRRKETQTAITDSSIMTDAIVPFLSASPSPPPNGGFWAWMSGFFIIMNTWGVFISFGVFQAYYVIALERSSSDISWIGSFEVFLLFFVGSIGGVLTDAGYFRSTVATGGILIVLGTFTTSASTAYWQVFLAQGVCAGLGSGLIFTPVMTVISTYFTTKRAVALAIAACGSTVGGLVFPSMARTLLPTIGFGWTMRAIGFIQMGTLALALVAIKPRVTPQAKGPLVDWSAFNIPEYALYAAGSFLAFIGVFFPIFYLASYARNVLGLTYTESLNLLLVLNGIGIIGRLAPSFAAPYVGALNLFIGHVASTALIIYLWSTVTTLQGLNVWTVFFSLAMGGIQSLGPAALGAVKFDVQRQGALLGMVYSVTGFGVLIGPPVSGALVSGESYLNAQIFAATCMTMGVAVLVAAREVKRRRDSMGVWAKL</sequence>
<proteinExistence type="inferred from homology"/>
<dbReference type="PANTHER" id="PTHR11360:SF130">
    <property type="entry name" value="MAJOR FACILITATOR SUPERFAMILY (MFS) PROFILE DOMAIN-CONTAINING PROTEIN-RELATED"/>
    <property type="match status" value="1"/>
</dbReference>
<feature type="transmembrane region" description="Helical" evidence="5">
    <location>
        <begin position="387"/>
        <end position="411"/>
    </location>
</feature>
<comment type="subcellular location">
    <subcellularLocation>
        <location evidence="1">Membrane</location>
        <topology evidence="1">Multi-pass membrane protein</topology>
    </subcellularLocation>
</comment>
<accession>A0A9P9EG66</accession>
<name>A0A9P9EG66_9HYPO</name>
<feature type="transmembrane region" description="Helical" evidence="5">
    <location>
        <begin position="356"/>
        <end position="375"/>
    </location>
</feature>
<feature type="region of interest" description="Disordered" evidence="4">
    <location>
        <begin position="1"/>
        <end position="35"/>
    </location>
</feature>
<gene>
    <name evidence="7" type="ORF">B0J13DRAFT_640796</name>
</gene>
<evidence type="ECO:0000313" key="7">
    <source>
        <dbReference type="EMBL" id="KAH7137068.1"/>
    </source>
</evidence>
<comment type="similarity">
    <text evidence="2">Belongs to the major facilitator superfamily. Monocarboxylate porter (TC 2.A.1.13) family.</text>
</comment>
<dbReference type="OrthoDB" id="5212574at2759"/>
<dbReference type="SUPFAM" id="SSF103473">
    <property type="entry name" value="MFS general substrate transporter"/>
    <property type="match status" value="1"/>
</dbReference>
<dbReference type="PANTHER" id="PTHR11360">
    <property type="entry name" value="MONOCARBOXYLATE TRANSPORTER"/>
    <property type="match status" value="1"/>
</dbReference>
<dbReference type="InterPro" id="IPR011701">
    <property type="entry name" value="MFS"/>
</dbReference>
<dbReference type="AlphaFoldDB" id="A0A9P9EG66"/>
<dbReference type="Proteomes" id="UP000717696">
    <property type="component" value="Unassembled WGS sequence"/>
</dbReference>
<dbReference type="PROSITE" id="PS50850">
    <property type="entry name" value="MFS"/>
    <property type="match status" value="1"/>
</dbReference>
<feature type="transmembrane region" description="Helical" evidence="5">
    <location>
        <begin position="299"/>
        <end position="316"/>
    </location>
</feature>
<dbReference type="Gene3D" id="1.20.1250.20">
    <property type="entry name" value="MFS general substrate transporter like domains"/>
    <property type="match status" value="2"/>
</dbReference>
<feature type="transmembrane region" description="Helical" evidence="5">
    <location>
        <begin position="64"/>
        <end position="90"/>
    </location>
</feature>
<dbReference type="EMBL" id="JAGMUU010000016">
    <property type="protein sequence ID" value="KAH7137068.1"/>
    <property type="molecule type" value="Genomic_DNA"/>
</dbReference>
<dbReference type="GO" id="GO:0022857">
    <property type="term" value="F:transmembrane transporter activity"/>
    <property type="evidence" value="ECO:0007669"/>
    <property type="project" value="InterPro"/>
</dbReference>
<dbReference type="InterPro" id="IPR036259">
    <property type="entry name" value="MFS_trans_sf"/>
</dbReference>
<evidence type="ECO:0000313" key="8">
    <source>
        <dbReference type="Proteomes" id="UP000717696"/>
    </source>
</evidence>
<feature type="transmembrane region" description="Helical" evidence="5">
    <location>
        <begin position="152"/>
        <end position="176"/>
    </location>
</feature>
<feature type="domain" description="Major facilitator superfamily (MFS) profile" evidence="6">
    <location>
        <begin position="62"/>
        <end position="441"/>
    </location>
</feature>
<evidence type="ECO:0000256" key="3">
    <source>
        <dbReference type="ARBA" id="ARBA00023180"/>
    </source>
</evidence>
<feature type="transmembrane region" description="Helical" evidence="5">
    <location>
        <begin position="263"/>
        <end position="287"/>
    </location>
</feature>
<organism evidence="7 8">
    <name type="scientific">Dactylonectria estremocensis</name>
    <dbReference type="NCBI Taxonomy" id="1079267"/>
    <lineage>
        <taxon>Eukaryota</taxon>
        <taxon>Fungi</taxon>
        <taxon>Dikarya</taxon>
        <taxon>Ascomycota</taxon>
        <taxon>Pezizomycotina</taxon>
        <taxon>Sordariomycetes</taxon>
        <taxon>Hypocreomycetidae</taxon>
        <taxon>Hypocreales</taxon>
        <taxon>Nectriaceae</taxon>
        <taxon>Dactylonectria</taxon>
    </lineage>
</organism>
<evidence type="ECO:0000256" key="4">
    <source>
        <dbReference type="SAM" id="MobiDB-lite"/>
    </source>
</evidence>
<keyword evidence="5" id="KW-0812">Transmembrane</keyword>
<feature type="transmembrane region" description="Helical" evidence="5">
    <location>
        <begin position="323"/>
        <end position="344"/>
    </location>
</feature>
<dbReference type="GO" id="GO:0016020">
    <property type="term" value="C:membrane"/>
    <property type="evidence" value="ECO:0007669"/>
    <property type="project" value="UniProtKB-SubCell"/>
</dbReference>